<dbReference type="SUPFAM" id="SSF55961">
    <property type="entry name" value="Bet v1-like"/>
    <property type="match status" value="1"/>
</dbReference>
<comment type="caution">
    <text evidence="2">The sequence shown here is derived from an EMBL/GenBank/DDBJ whole genome shotgun (WGS) entry which is preliminary data.</text>
</comment>
<evidence type="ECO:0000313" key="1">
    <source>
        <dbReference type="EMBL" id="NYH51212.1"/>
    </source>
</evidence>
<dbReference type="Gene3D" id="3.30.530.20">
    <property type="match status" value="1"/>
</dbReference>
<evidence type="ECO:0000313" key="3">
    <source>
        <dbReference type="Proteomes" id="UP000189004"/>
    </source>
</evidence>
<keyword evidence="3" id="KW-1185">Reference proteome</keyword>
<dbReference type="OrthoDB" id="9803476at2"/>
<evidence type="ECO:0000313" key="2">
    <source>
        <dbReference type="EMBL" id="OOC54983.1"/>
    </source>
</evidence>
<accession>A0A1V3C2R2</accession>
<evidence type="ECO:0000313" key="4">
    <source>
        <dbReference type="Proteomes" id="UP000584931"/>
    </source>
</evidence>
<sequence>MDESLDRIERQVDVAASARQVWDLVRRPGWFVNDEEIADHRITPDGDTDIVHDPVHGAFRIRTEKLEPHGYAAFRWFGGDGESSTLVEFWIEERGAGGVTLRVVESGFTSLEVSEEARRPYVEEGAIGWEMVLSLAAAHVEASR</sequence>
<organism evidence="2 3">
    <name type="scientific">Nocardiopsis sinuspersici</name>
    <dbReference type="NCBI Taxonomy" id="501010"/>
    <lineage>
        <taxon>Bacteria</taxon>
        <taxon>Bacillati</taxon>
        <taxon>Actinomycetota</taxon>
        <taxon>Actinomycetes</taxon>
        <taxon>Streptosporangiales</taxon>
        <taxon>Nocardiopsidaceae</taxon>
        <taxon>Nocardiopsis</taxon>
    </lineage>
</organism>
<dbReference type="Proteomes" id="UP000584931">
    <property type="component" value="Unassembled WGS sequence"/>
</dbReference>
<name>A0A1V3C2R2_9ACTN</name>
<dbReference type="EMBL" id="JACCHL010000001">
    <property type="protein sequence ID" value="NYH51212.1"/>
    <property type="molecule type" value="Genomic_DNA"/>
</dbReference>
<dbReference type="AlphaFoldDB" id="A0A1V3C2R2"/>
<dbReference type="InterPro" id="IPR023393">
    <property type="entry name" value="START-like_dom_sf"/>
</dbReference>
<dbReference type="EMBL" id="MCOK01000001">
    <property type="protein sequence ID" value="OOC54983.1"/>
    <property type="molecule type" value="Genomic_DNA"/>
</dbReference>
<reference evidence="2" key="1">
    <citation type="submission" date="2016-08" db="EMBL/GenBank/DDBJ databases">
        <authorList>
            <person name="Seilhamer J.J."/>
        </authorList>
    </citation>
    <scope>NUCLEOTIDE SEQUENCE [LARGE SCALE GENOMIC DNA]</scope>
    <source>
        <strain evidence="2">UTMC102</strain>
    </source>
</reference>
<reference evidence="3" key="2">
    <citation type="submission" date="2016-08" db="EMBL/GenBank/DDBJ databases">
        <authorList>
            <person name="Tokovenko B."/>
            <person name="Kalinowski J."/>
        </authorList>
    </citation>
    <scope>NUCLEOTIDE SEQUENCE [LARGE SCALE GENOMIC DNA]</scope>
    <source>
        <strain evidence="3">UTMC102</strain>
    </source>
</reference>
<protein>
    <submittedName>
        <fullName evidence="2">ATPase</fullName>
    </submittedName>
</protein>
<proteinExistence type="predicted"/>
<dbReference type="RefSeq" id="WP_077691405.1">
    <property type="nucleotide sequence ID" value="NZ_JACCHL010000001.1"/>
</dbReference>
<reference evidence="1 4" key="3">
    <citation type="submission" date="2020-07" db="EMBL/GenBank/DDBJ databases">
        <title>Sequencing the genomes of 1000 actinobacteria strains.</title>
        <authorList>
            <person name="Klenk H.-P."/>
        </authorList>
    </citation>
    <scope>NUCLEOTIDE SEQUENCE [LARGE SCALE GENOMIC DNA]</scope>
    <source>
        <strain evidence="1 4">DSM 45278</strain>
    </source>
</reference>
<dbReference type="STRING" id="501010.NOSIN_15205"/>
<dbReference type="Proteomes" id="UP000189004">
    <property type="component" value="Unassembled WGS sequence"/>
</dbReference>
<gene>
    <name evidence="1" type="ORF">HNR06_000801</name>
    <name evidence="2" type="ORF">NOSIN_15205</name>
</gene>
<accession>A0A7Z0BJA5</accession>